<evidence type="ECO:0007829" key="3">
    <source>
        <dbReference type="PDB" id="1XJC"/>
    </source>
</evidence>
<dbReference type="GO" id="GO:0006777">
    <property type="term" value="P:Mo-molybdopterin cofactor biosynthetic process"/>
    <property type="evidence" value="ECO:0007669"/>
    <property type="project" value="InterPro"/>
</dbReference>
<dbReference type="GO" id="GO:0005525">
    <property type="term" value="F:GTP binding"/>
    <property type="evidence" value="ECO:0007669"/>
    <property type="project" value="InterPro"/>
</dbReference>
<dbReference type="SUPFAM" id="SSF52540">
    <property type="entry name" value="P-loop containing nucleoside triphosphate hydrolases"/>
    <property type="match status" value="1"/>
</dbReference>
<dbReference type="AlphaFoldDB" id="D0VWV1"/>
<evidence type="ECO:0000259" key="1">
    <source>
        <dbReference type="Pfam" id="PF03205"/>
    </source>
</evidence>
<reference evidence="2 3" key="1">
    <citation type="submission" date="2004-09" db="PDB data bank">
        <title>X-ray crystal structure of MobB protein homolog from Bacillus stearothermophilus.</title>
        <authorList>
            <person name="Osipiuk J."/>
            <person name="Zhou M."/>
            <person name="Moy S."/>
            <person name="Collart F."/>
            <person name="Joachimiak A."/>
        </authorList>
    </citation>
    <scope>X-RAY CRYSTALLOGRAPHY (2.10 ANGSTROMS)</scope>
</reference>
<dbReference type="NCBIfam" id="TIGR00176">
    <property type="entry name" value="mobB"/>
    <property type="match status" value="1"/>
</dbReference>
<dbReference type="InterPro" id="IPR004435">
    <property type="entry name" value="MobB_dom"/>
</dbReference>
<dbReference type="PDB" id="1XJC">
    <property type="method" value="X-ray"/>
    <property type="resolution" value="2.10 A"/>
    <property type="chains" value="A=1-169"/>
</dbReference>
<proteinExistence type="evidence at protein level"/>
<dbReference type="PANTHER" id="PTHR40072">
    <property type="entry name" value="MOLYBDOPTERIN-GUANINE DINUCLEOTIDE BIOSYNTHESIS ADAPTER PROTEIN-RELATED"/>
    <property type="match status" value="1"/>
</dbReference>
<gene>
    <name evidence="2" type="ORF">RBSTP0958</name>
</gene>
<name>D0VWV1_GEOSE</name>
<dbReference type="InterPro" id="IPR027417">
    <property type="entry name" value="P-loop_NTPase"/>
</dbReference>
<organism evidence="2">
    <name type="scientific">Geobacillus stearothermophilus</name>
    <name type="common">Bacillus stearothermophilus</name>
    <dbReference type="NCBI Taxonomy" id="1422"/>
    <lineage>
        <taxon>Bacteria</taxon>
        <taxon>Bacillati</taxon>
        <taxon>Bacillota</taxon>
        <taxon>Bacilli</taxon>
        <taxon>Bacillales</taxon>
        <taxon>Anoxybacillaceae</taxon>
        <taxon>Geobacillus</taxon>
    </lineage>
</organism>
<dbReference type="EvolutionaryTrace" id="D0VWV1"/>
<dbReference type="CDD" id="cd03116">
    <property type="entry name" value="MobB"/>
    <property type="match status" value="1"/>
</dbReference>
<sequence>SNAMNVWQVVGYKHSGKTTLMEKWVAAAVREGWRVGTVKHHGHGGEPARPEGVDSVRHERAGAVATAVEGDGLLQLHLRRPLWRLDDVLALYAPLRLDLVLVEGYKQERHPKVVLVRSEEDWASLQHLANIRAVIAWEPLEGPLAHPVFSLADDDEYIPWLMNEVRTRT</sequence>
<keyword evidence="2 3" id="KW-0002">3D-structure</keyword>
<dbReference type="Gene3D" id="3.40.50.300">
    <property type="entry name" value="P-loop containing nucleotide triphosphate hydrolases"/>
    <property type="match status" value="1"/>
</dbReference>
<evidence type="ECO:0000313" key="2">
    <source>
        <dbReference type="PDB" id="1XJC"/>
    </source>
</evidence>
<dbReference type="Pfam" id="PF03205">
    <property type="entry name" value="MobB"/>
    <property type="match status" value="1"/>
</dbReference>
<dbReference type="PANTHER" id="PTHR40072:SF1">
    <property type="entry name" value="MOLYBDOPTERIN-GUANINE DINUCLEOTIDE BIOSYNTHESIS ADAPTER PROTEIN"/>
    <property type="match status" value="1"/>
</dbReference>
<protein>
    <submittedName>
        <fullName evidence="2">MobB protein homolog</fullName>
    </submittedName>
</protein>
<dbReference type="InterPro" id="IPR052539">
    <property type="entry name" value="MGD_biosynthesis_adapter"/>
</dbReference>
<dbReference type="PDBsum" id="1XJC"/>
<feature type="domain" description="Molybdopterin-guanine dinucleotide biosynthesis protein B (MobB)" evidence="1">
    <location>
        <begin position="7"/>
        <end position="136"/>
    </location>
</feature>
<accession>D0VWV1</accession>
<dbReference type="SMR" id="D0VWV1"/>